<dbReference type="Gene3D" id="2.120.10.80">
    <property type="entry name" value="Kelch-type beta propeller"/>
    <property type="match status" value="1"/>
</dbReference>
<feature type="non-terminal residue" evidence="3">
    <location>
        <position position="1"/>
    </location>
</feature>
<dbReference type="PANTHER" id="PTHR24414:SF184">
    <property type="entry name" value="GALACTOSE OXIDASE_KELCH REPEAT SUPERFAMILY PROTEIN"/>
    <property type="match status" value="1"/>
</dbReference>
<dbReference type="Pfam" id="PF00646">
    <property type="entry name" value="F-box"/>
    <property type="match status" value="1"/>
</dbReference>
<accession>R0GG93</accession>
<dbReference type="SUPFAM" id="SSF117281">
    <property type="entry name" value="Kelch motif"/>
    <property type="match status" value="1"/>
</dbReference>
<dbReference type="SMART" id="SM00256">
    <property type="entry name" value="FBOX"/>
    <property type="match status" value="1"/>
</dbReference>
<evidence type="ECO:0000313" key="4">
    <source>
        <dbReference type="Proteomes" id="UP000029121"/>
    </source>
</evidence>
<dbReference type="eggNOG" id="KOG1072">
    <property type="taxonomic scope" value="Eukaryota"/>
</dbReference>
<dbReference type="PROSITE" id="PS50181">
    <property type="entry name" value="FBOX"/>
    <property type="match status" value="1"/>
</dbReference>
<reference evidence="4" key="1">
    <citation type="journal article" date="2013" name="Nat. Genet.">
        <title>The Capsella rubella genome and the genomic consequences of rapid mating system evolution.</title>
        <authorList>
            <person name="Slotte T."/>
            <person name="Hazzouri K.M."/>
            <person name="Agren J.A."/>
            <person name="Koenig D."/>
            <person name="Maumus F."/>
            <person name="Guo Y.L."/>
            <person name="Steige K."/>
            <person name="Platts A.E."/>
            <person name="Escobar J.S."/>
            <person name="Newman L.K."/>
            <person name="Wang W."/>
            <person name="Mandakova T."/>
            <person name="Vello E."/>
            <person name="Smith L.M."/>
            <person name="Henz S.R."/>
            <person name="Steffen J."/>
            <person name="Takuno S."/>
            <person name="Brandvain Y."/>
            <person name="Coop G."/>
            <person name="Andolfatto P."/>
            <person name="Hu T.T."/>
            <person name="Blanchette M."/>
            <person name="Clark R.M."/>
            <person name="Quesneville H."/>
            <person name="Nordborg M."/>
            <person name="Gaut B.S."/>
            <person name="Lysak M.A."/>
            <person name="Jenkins J."/>
            <person name="Grimwood J."/>
            <person name="Chapman J."/>
            <person name="Prochnik S."/>
            <person name="Shu S."/>
            <person name="Rokhsar D."/>
            <person name="Schmutz J."/>
            <person name="Weigel D."/>
            <person name="Wright S.I."/>
        </authorList>
    </citation>
    <scope>NUCLEOTIDE SEQUENCE [LARGE SCALE GENOMIC DNA]</scope>
    <source>
        <strain evidence="4">cv. Monte Gargano</strain>
    </source>
</reference>
<sequence>TINGDLVSSIPSMTSPAPESNSILSLPDDLLMNCVARVSILYYPTLSLVSKSFRSLLASPDLYKTRSLLDRTESCPYVCLRLQSRENPSWFTLCRKPDQALTCDTSNKKKKPSGLQSRENPSWFTLCRKPDQALTSDTSNMKKKPKPSGYVLAKVSIAHPPPLQSSSLVAVGSNIYNIGGSNPTSSSSLSKFDCMSHTWSEAPSSPVEMFTASAGVLDGKIYVVGSCEDEDSKSLKDTFEVYDTKTQVWDHVPSPYNGKRYNFKILCIDEKWHVGNTNGVDDLVVAYNPKEGKWHQVIMCDYTDSNAYCEIENVLYSVDKLFYGIEFKWYDTEVSRWRRMEGLVLPGTPTHHVRLANYGGKMAVLWEWEEEHLTYSWGGDKKKIWCAVITLERRKNRGIWGKVEWFDHVLTVPGTCALQKVLVATV</sequence>
<dbReference type="InterPro" id="IPR015915">
    <property type="entry name" value="Kelch-typ_b-propeller"/>
</dbReference>
<dbReference type="AlphaFoldDB" id="R0GG93"/>
<feature type="compositionally biased region" description="Polar residues" evidence="1">
    <location>
        <begin position="9"/>
        <end position="20"/>
    </location>
</feature>
<dbReference type="PANTHER" id="PTHR24414">
    <property type="entry name" value="F-BOX/KELCH-REPEAT PROTEIN SKIP4"/>
    <property type="match status" value="1"/>
</dbReference>
<dbReference type="InterPro" id="IPR001810">
    <property type="entry name" value="F-box_dom"/>
</dbReference>
<dbReference type="InterPro" id="IPR036047">
    <property type="entry name" value="F-box-like_dom_sf"/>
</dbReference>
<dbReference type="EMBL" id="KB870811">
    <property type="protein sequence ID" value="EOA15784.1"/>
    <property type="molecule type" value="Genomic_DNA"/>
</dbReference>
<gene>
    <name evidence="3" type="ORF">CARUB_v10007098mg</name>
</gene>
<dbReference type="InterPro" id="IPR057499">
    <property type="entry name" value="Kelch_FKB95"/>
</dbReference>
<dbReference type="CDD" id="cd22152">
    <property type="entry name" value="F-box_AtAFR-like"/>
    <property type="match status" value="1"/>
</dbReference>
<organism evidence="3 4">
    <name type="scientific">Capsella rubella</name>
    <dbReference type="NCBI Taxonomy" id="81985"/>
    <lineage>
        <taxon>Eukaryota</taxon>
        <taxon>Viridiplantae</taxon>
        <taxon>Streptophyta</taxon>
        <taxon>Embryophyta</taxon>
        <taxon>Tracheophyta</taxon>
        <taxon>Spermatophyta</taxon>
        <taxon>Magnoliopsida</taxon>
        <taxon>eudicotyledons</taxon>
        <taxon>Gunneridae</taxon>
        <taxon>Pentapetalae</taxon>
        <taxon>rosids</taxon>
        <taxon>malvids</taxon>
        <taxon>Brassicales</taxon>
        <taxon>Brassicaceae</taxon>
        <taxon>Camelineae</taxon>
        <taxon>Capsella</taxon>
    </lineage>
</organism>
<name>R0GG93_9BRAS</name>
<dbReference type="InterPro" id="IPR050354">
    <property type="entry name" value="F-box/kelch-repeat_ARATH"/>
</dbReference>
<evidence type="ECO:0000256" key="1">
    <source>
        <dbReference type="SAM" id="MobiDB-lite"/>
    </source>
</evidence>
<evidence type="ECO:0000313" key="3">
    <source>
        <dbReference type="EMBL" id="EOA15784.1"/>
    </source>
</evidence>
<proteinExistence type="predicted"/>
<dbReference type="Pfam" id="PF25210">
    <property type="entry name" value="Kelch_FKB95"/>
    <property type="match status" value="1"/>
</dbReference>
<evidence type="ECO:0000259" key="2">
    <source>
        <dbReference type="PROSITE" id="PS50181"/>
    </source>
</evidence>
<dbReference type="Proteomes" id="UP000029121">
    <property type="component" value="Unassembled WGS sequence"/>
</dbReference>
<dbReference type="SUPFAM" id="SSF81383">
    <property type="entry name" value="F-box domain"/>
    <property type="match status" value="1"/>
</dbReference>
<feature type="region of interest" description="Disordered" evidence="1">
    <location>
        <begin position="1"/>
        <end position="20"/>
    </location>
</feature>
<keyword evidence="4" id="KW-1185">Reference proteome</keyword>
<dbReference type="SMART" id="SM00612">
    <property type="entry name" value="Kelch"/>
    <property type="match status" value="2"/>
</dbReference>
<feature type="domain" description="F-box" evidence="2">
    <location>
        <begin position="20"/>
        <end position="66"/>
    </location>
</feature>
<dbReference type="InterPro" id="IPR006652">
    <property type="entry name" value="Kelch_1"/>
</dbReference>
<protein>
    <recommendedName>
        <fullName evidence="2">F-box domain-containing protein</fullName>
    </recommendedName>
</protein>